<evidence type="ECO:0000313" key="6">
    <source>
        <dbReference type="Proteomes" id="UP001138997"/>
    </source>
</evidence>
<evidence type="ECO:0000259" key="4">
    <source>
        <dbReference type="PROSITE" id="PS50977"/>
    </source>
</evidence>
<evidence type="ECO:0000313" key="5">
    <source>
        <dbReference type="EMBL" id="MCD5316690.1"/>
    </source>
</evidence>
<accession>A0A9X1SYT8</accession>
<dbReference type="SUPFAM" id="SSF46689">
    <property type="entry name" value="Homeodomain-like"/>
    <property type="match status" value="1"/>
</dbReference>
<dbReference type="GO" id="GO:0003700">
    <property type="term" value="F:DNA-binding transcription factor activity"/>
    <property type="evidence" value="ECO:0007669"/>
    <property type="project" value="TreeGrafter"/>
</dbReference>
<dbReference type="SUPFAM" id="SSF48498">
    <property type="entry name" value="Tetracyclin repressor-like, C-terminal domain"/>
    <property type="match status" value="1"/>
</dbReference>
<dbReference type="Gene3D" id="1.10.357.10">
    <property type="entry name" value="Tetracycline Repressor, domain 2"/>
    <property type="match status" value="1"/>
</dbReference>
<dbReference type="PANTHER" id="PTHR30055">
    <property type="entry name" value="HTH-TYPE TRANSCRIPTIONAL REGULATOR RUTR"/>
    <property type="match status" value="1"/>
</dbReference>
<dbReference type="InterPro" id="IPR009057">
    <property type="entry name" value="Homeodomain-like_sf"/>
</dbReference>
<feature type="compositionally biased region" description="Pro residues" evidence="3">
    <location>
        <begin position="195"/>
        <end position="218"/>
    </location>
</feature>
<keyword evidence="6" id="KW-1185">Reference proteome</keyword>
<dbReference type="InterPro" id="IPR001647">
    <property type="entry name" value="HTH_TetR"/>
</dbReference>
<proteinExistence type="predicted"/>
<feature type="region of interest" description="Disordered" evidence="3">
    <location>
        <begin position="189"/>
        <end position="218"/>
    </location>
</feature>
<feature type="domain" description="HTH tetR-type" evidence="4">
    <location>
        <begin position="9"/>
        <end position="69"/>
    </location>
</feature>
<evidence type="ECO:0000256" key="1">
    <source>
        <dbReference type="ARBA" id="ARBA00023125"/>
    </source>
</evidence>
<evidence type="ECO:0000256" key="3">
    <source>
        <dbReference type="SAM" id="MobiDB-lite"/>
    </source>
</evidence>
<dbReference type="EMBL" id="JAJOMB010000033">
    <property type="protein sequence ID" value="MCD5316690.1"/>
    <property type="molecule type" value="Genomic_DNA"/>
</dbReference>
<dbReference type="GO" id="GO:0000976">
    <property type="term" value="F:transcription cis-regulatory region binding"/>
    <property type="evidence" value="ECO:0007669"/>
    <property type="project" value="TreeGrafter"/>
</dbReference>
<keyword evidence="1 2" id="KW-0238">DNA-binding</keyword>
<dbReference type="PANTHER" id="PTHR30055:SF235">
    <property type="entry name" value="TRANSCRIPTIONAL REGULATORY PROTEIN"/>
    <property type="match status" value="1"/>
</dbReference>
<dbReference type="PROSITE" id="PS01081">
    <property type="entry name" value="HTH_TETR_1"/>
    <property type="match status" value="1"/>
</dbReference>
<evidence type="ECO:0000256" key="2">
    <source>
        <dbReference type="PROSITE-ProRule" id="PRU00335"/>
    </source>
</evidence>
<dbReference type="Proteomes" id="UP001138997">
    <property type="component" value="Unassembled WGS sequence"/>
</dbReference>
<dbReference type="InterPro" id="IPR041678">
    <property type="entry name" value="TetR_C_16"/>
</dbReference>
<dbReference type="Gene3D" id="1.10.10.60">
    <property type="entry name" value="Homeodomain-like"/>
    <property type="match status" value="1"/>
</dbReference>
<dbReference type="PROSITE" id="PS50977">
    <property type="entry name" value="HTH_TETR_2"/>
    <property type="match status" value="1"/>
</dbReference>
<name>A0A9X1SYT8_9ACTN</name>
<comment type="caution">
    <text evidence="5">The sequence shown here is derived from an EMBL/GenBank/DDBJ whole genome shotgun (WGS) entry which is preliminary data.</text>
</comment>
<dbReference type="RefSeq" id="WP_231449541.1">
    <property type="nucleotide sequence ID" value="NZ_JAJOMB010000033.1"/>
</dbReference>
<dbReference type="InterPro" id="IPR023772">
    <property type="entry name" value="DNA-bd_HTH_TetR-type_CS"/>
</dbReference>
<feature type="DNA-binding region" description="H-T-H motif" evidence="2">
    <location>
        <begin position="32"/>
        <end position="51"/>
    </location>
</feature>
<dbReference type="AlphaFoldDB" id="A0A9X1SYT8"/>
<dbReference type="InterPro" id="IPR036271">
    <property type="entry name" value="Tet_transcr_reg_TetR-rel_C_sf"/>
</dbReference>
<dbReference type="Pfam" id="PF00440">
    <property type="entry name" value="TetR_N"/>
    <property type="match status" value="1"/>
</dbReference>
<dbReference type="Pfam" id="PF17920">
    <property type="entry name" value="TetR_C_16"/>
    <property type="match status" value="1"/>
</dbReference>
<protein>
    <submittedName>
        <fullName evidence="5">TetR family transcriptional regulator</fullName>
    </submittedName>
</protein>
<reference evidence="5" key="1">
    <citation type="submission" date="2021-11" db="EMBL/GenBank/DDBJ databases">
        <title>Streptomyces corallinus and Kineosporia corallina sp. nov., two new coral-derived marine actinobacteria.</title>
        <authorList>
            <person name="Buangrab K."/>
            <person name="Sutthacheep M."/>
            <person name="Yeemin T."/>
            <person name="Harunari E."/>
            <person name="Igarashi Y."/>
            <person name="Sripreechasak P."/>
            <person name="Kanchanasin P."/>
            <person name="Tanasupawat S."/>
            <person name="Phongsopitanun W."/>
        </authorList>
    </citation>
    <scope>NUCLEOTIDE SEQUENCE</scope>
    <source>
        <strain evidence="5">JCM 31032</strain>
    </source>
</reference>
<dbReference type="PRINTS" id="PR00455">
    <property type="entry name" value="HTHTETR"/>
</dbReference>
<sequence length="218" mass="22930">MAGRRPGNSGTRDEILAAATKLFSDRGYEGTTIRAIAAAAGVNPALVHHFFGSKEQVFIASVNFPVNPFEVLPEMFAAGPREEFGQRLAGLIIEVWDDEERRAPLLALLRGSMTGELGAGMLRSILEQVLMPRLEQTFGASRPVAARAFAQMVGIMMARYVIRLEPLASASRAEMSTLIAPIIQGVVDSTTGPAGPQPGAGPPGGMPNAVPPIGGPEG</sequence>
<organism evidence="5 6">
    <name type="scientific">Kineosporia babensis</name>
    <dbReference type="NCBI Taxonomy" id="499548"/>
    <lineage>
        <taxon>Bacteria</taxon>
        <taxon>Bacillati</taxon>
        <taxon>Actinomycetota</taxon>
        <taxon>Actinomycetes</taxon>
        <taxon>Kineosporiales</taxon>
        <taxon>Kineosporiaceae</taxon>
        <taxon>Kineosporia</taxon>
    </lineage>
</organism>
<gene>
    <name evidence="5" type="ORF">LR394_37915</name>
</gene>
<dbReference type="InterPro" id="IPR050109">
    <property type="entry name" value="HTH-type_TetR-like_transc_reg"/>
</dbReference>